<dbReference type="RefSeq" id="WP_008160166.1">
    <property type="nucleotide sequence ID" value="NZ_AOHX01000026.1"/>
</dbReference>
<dbReference type="Proteomes" id="UP000011661">
    <property type="component" value="Unassembled WGS sequence"/>
</dbReference>
<protein>
    <submittedName>
        <fullName evidence="1">Uncharacterized protein</fullName>
    </submittedName>
</protein>
<dbReference type="AlphaFoldDB" id="L9WG94"/>
<evidence type="ECO:0000313" key="2">
    <source>
        <dbReference type="Proteomes" id="UP000011661"/>
    </source>
</evidence>
<name>L9WG94_9EURY</name>
<proteinExistence type="predicted"/>
<reference evidence="1 2" key="1">
    <citation type="journal article" date="2014" name="PLoS Genet.">
        <title>Phylogenetically driven sequencing of extremely halophilic archaea reveals strategies for static and dynamic osmo-response.</title>
        <authorList>
            <person name="Becker E.A."/>
            <person name="Seitzer P.M."/>
            <person name="Tritt A."/>
            <person name="Larsen D."/>
            <person name="Krusor M."/>
            <person name="Yao A.I."/>
            <person name="Wu D."/>
            <person name="Madern D."/>
            <person name="Eisen J.A."/>
            <person name="Darling A.E."/>
            <person name="Facciotti M.T."/>
        </authorList>
    </citation>
    <scope>NUCLEOTIDE SEQUENCE [LARGE SCALE GENOMIC DNA]</scope>
    <source>
        <strain evidence="1 2">JCM 14089</strain>
    </source>
</reference>
<dbReference type="OrthoDB" id="382475at2157"/>
<gene>
    <name evidence="1" type="ORF">C495_03807</name>
</gene>
<sequence length="151" mass="17184">MSATLFDYENVEPLRVREIHPIQAAGRLIGWAGPSNRDQNVVVSHRHRHSYDGGKQDYFRLCGGYTYDDIALEVMKALGADRIAVLEVDNDRVLEFDLTQFFNTTLTSETVESLHARDNGEVNNCVPVSEALHTWDLEECHIERATNKPLR</sequence>
<accession>L9WG94</accession>
<dbReference type="EMBL" id="AOHX01000026">
    <property type="protein sequence ID" value="ELY47353.1"/>
    <property type="molecule type" value="Genomic_DNA"/>
</dbReference>
<keyword evidence="2" id="KW-1185">Reference proteome</keyword>
<comment type="caution">
    <text evidence="1">The sequence shown here is derived from an EMBL/GenBank/DDBJ whole genome shotgun (WGS) entry which is preliminary data.</text>
</comment>
<evidence type="ECO:0000313" key="1">
    <source>
        <dbReference type="EMBL" id="ELY47353.1"/>
    </source>
</evidence>
<organism evidence="1 2">
    <name type="scientific">Natronorubrum sulfidifaciens JCM 14089</name>
    <dbReference type="NCBI Taxonomy" id="1230460"/>
    <lineage>
        <taxon>Archaea</taxon>
        <taxon>Methanobacteriati</taxon>
        <taxon>Methanobacteriota</taxon>
        <taxon>Stenosarchaea group</taxon>
        <taxon>Halobacteria</taxon>
        <taxon>Halobacteriales</taxon>
        <taxon>Natrialbaceae</taxon>
        <taxon>Natronorubrum</taxon>
    </lineage>
</organism>
<dbReference type="STRING" id="1230460.C495_03807"/>
<dbReference type="PATRIC" id="fig|1230460.4.peg.763"/>